<sequence length="1068" mass="117553">MIRKLLLSIALIFSVSAFADESTNQAIDETGTNNKAAGASLSQSAKEFFNWEQISNISKLDLNSPNLKMDAVTIGRFQFNNDLVTNLMTQLTGTANLPDDFLADLRAQGFDKTVEQSFLFKWLDDNRNYALIVIFGISGLFLSIWGTVHLMRGDGWDEVMTLIANKLVVVGFASGIIFFFKSFIVIVVLTINGYANKFLLTMTVQQQIANYSSVPSANDKYTIAANSNNMTEIALSILKTRQAKLQLNMAGIAERDRWFVKYTGGYTVGEALAKFNEFQQLKVNAENDGWFNIDMTTSLSNVVNLYKISRSVNIRRNTGDYSVDERKVYGYDSLYGTVEINANAESFEQSTNTSVNDGTLIKQIQAVVDNSASNSNNIILSSAEKGSAVLLPLMQSGNVNSATLYEDAAKYQGLGELKDSIKAYAKKFTKEQVSAVKMDEIGSTTPESRIVLSGLVTSAVMAGVQGADKSGALTSNQLKYFFKIAEAQINKECTEHWSEVRDNKKNIDKLNASMGEDAKTFLAKGMTNVQFKCAFLRENDNRVIALGSEKPEDALLYKAQVMAYKAAYDFAVLSFMEGVKEYINEDQTYLQAMAGASLRNVTLGLVGYALDGSARSRIQGSIAKRDAFITDAIHVLVNEQIRKSPTKVNTEDLWNAKDLEADDEKSKQLATYFYPVDMQYAYLQSVINLSALTPESDSSMADKLNSMMKSIISEIVGIPTDSLKVLGRLDPNLSIYDGAKACLKDPIPCYMRPKANLLAETSNMGDELISYSLKVFVINSVLHLAADTVDGFADLAENLTNGAASVGTDKKQMGAIAKVVVGSGAKIVKIFVSAATSATEALKPVAIILLGAGFIMKYLLPWLPAFILTNVLIKFLVNITMFQNLYGPYYVIRMLVSLDIQNFRQHRAALLNAIVSLTLLVAVYAFLTAFVYIALDLFDVAPILWHILGGSDTGIIGSLMAAVFAMIMCAFTVHSLIKNIYGVGEEFMSKFEYNSSADQEIKRVAKTLFDSRAVDAIRMVSSESNNLIDATNSKSKYKRDRQKEERSKIRETAKKFGAQGLKSSNENQ</sequence>
<feature type="transmembrane region" description="Helical" evidence="2">
    <location>
        <begin position="908"/>
        <end position="935"/>
    </location>
</feature>
<reference evidence="4 5" key="1">
    <citation type="journal article" date="2023" name="Int J Dairy Technol">
        <title>Genome based analysis of Pseudomonas paracarnis RQ057, a strain responsible for blue discoloration spoilage in processed cheese.</title>
        <authorList>
            <person name="Rodrigues Rd.S."/>
            <person name="Machado S.G."/>
            <person name="de Carvalho A.F."/>
            <person name="Nero L.A."/>
        </authorList>
    </citation>
    <scope>NUCLEOTIDE SEQUENCE [LARGE SCALE GENOMIC DNA]</scope>
    <source>
        <strain evidence="4 5">RQ057</strain>
    </source>
</reference>
<dbReference type="Proteomes" id="UP001336015">
    <property type="component" value="Unassembled WGS sequence"/>
</dbReference>
<feature type="transmembrane region" description="Helical" evidence="2">
    <location>
        <begin position="129"/>
        <end position="148"/>
    </location>
</feature>
<evidence type="ECO:0000256" key="2">
    <source>
        <dbReference type="SAM" id="Phobius"/>
    </source>
</evidence>
<keyword evidence="2" id="KW-0472">Membrane</keyword>
<name>A0ABU6BQI1_9PSED</name>
<keyword evidence="5" id="KW-1185">Reference proteome</keyword>
<feature type="transmembrane region" description="Helical" evidence="2">
    <location>
        <begin position="955"/>
        <end position="977"/>
    </location>
</feature>
<dbReference type="EMBL" id="JAJGWQ010000003">
    <property type="protein sequence ID" value="MEB3782389.1"/>
    <property type="molecule type" value="Genomic_DNA"/>
</dbReference>
<evidence type="ECO:0000313" key="4">
    <source>
        <dbReference type="EMBL" id="MEB3782389.1"/>
    </source>
</evidence>
<organism evidence="4 5">
    <name type="scientific">Pseudomonas paracarnis</name>
    <dbReference type="NCBI Taxonomy" id="2750625"/>
    <lineage>
        <taxon>Bacteria</taxon>
        <taxon>Pseudomonadati</taxon>
        <taxon>Pseudomonadota</taxon>
        <taxon>Gammaproteobacteria</taxon>
        <taxon>Pseudomonadales</taxon>
        <taxon>Pseudomonadaceae</taxon>
        <taxon>Pseudomonas</taxon>
    </lineage>
</organism>
<keyword evidence="2" id="KW-0812">Transmembrane</keyword>
<feature type="transmembrane region" description="Helical" evidence="2">
    <location>
        <begin position="866"/>
        <end position="887"/>
    </location>
</feature>
<gene>
    <name evidence="4" type="ORF">LLW09_07450</name>
</gene>
<evidence type="ECO:0000313" key="5">
    <source>
        <dbReference type="Proteomes" id="UP001336015"/>
    </source>
</evidence>
<feature type="transmembrane region" description="Helical" evidence="2">
    <location>
        <begin position="169"/>
        <end position="195"/>
    </location>
</feature>
<accession>A0ABU6BQI1</accession>
<protein>
    <submittedName>
        <fullName evidence="4">Uncharacterized protein</fullName>
    </submittedName>
</protein>
<feature type="region of interest" description="Disordered" evidence="1">
    <location>
        <begin position="1031"/>
        <end position="1068"/>
    </location>
</feature>
<feature type="compositionally biased region" description="Basic and acidic residues" evidence="1">
    <location>
        <begin position="1041"/>
        <end position="1054"/>
    </location>
</feature>
<keyword evidence="3" id="KW-0732">Signal</keyword>
<proteinExistence type="predicted"/>
<feature type="signal peptide" evidence="3">
    <location>
        <begin position="1"/>
        <end position="19"/>
    </location>
</feature>
<feature type="chain" id="PRO_5047298840" evidence="3">
    <location>
        <begin position="20"/>
        <end position="1068"/>
    </location>
</feature>
<evidence type="ECO:0000256" key="1">
    <source>
        <dbReference type="SAM" id="MobiDB-lite"/>
    </source>
</evidence>
<comment type="caution">
    <text evidence="4">The sequence shown here is derived from an EMBL/GenBank/DDBJ whole genome shotgun (WGS) entry which is preliminary data.</text>
</comment>
<keyword evidence="2" id="KW-1133">Transmembrane helix</keyword>
<evidence type="ECO:0000256" key="3">
    <source>
        <dbReference type="SAM" id="SignalP"/>
    </source>
</evidence>
<dbReference type="RefSeq" id="WP_324835925.1">
    <property type="nucleotide sequence ID" value="NZ_JAJGWQ010000003.1"/>
</dbReference>